<feature type="transmembrane region" description="Helical" evidence="1">
    <location>
        <begin position="147"/>
        <end position="167"/>
    </location>
</feature>
<dbReference type="OrthoDB" id="23692at2"/>
<comment type="caution">
    <text evidence="3">The sequence shown here is derived from an EMBL/GenBank/DDBJ whole genome shotgun (WGS) entry which is preliminary data.</text>
</comment>
<keyword evidence="1" id="KW-1133">Transmembrane helix</keyword>
<evidence type="ECO:0000313" key="4">
    <source>
        <dbReference type="Proteomes" id="UP000186438"/>
    </source>
</evidence>
<evidence type="ECO:0000259" key="2">
    <source>
        <dbReference type="PROSITE" id="PS50887"/>
    </source>
</evidence>
<gene>
    <name evidence="3" type="ORF">BRW65_08235</name>
</gene>
<dbReference type="InterPro" id="IPR043128">
    <property type="entry name" value="Rev_trsase/Diguanyl_cyclase"/>
</dbReference>
<dbReference type="PANTHER" id="PTHR45138:SF9">
    <property type="entry name" value="DIGUANYLATE CYCLASE DGCM-RELATED"/>
    <property type="match status" value="1"/>
</dbReference>
<dbReference type="RefSeq" id="WP_073873415.1">
    <property type="nucleotide sequence ID" value="NZ_MPNT01000005.1"/>
</dbReference>
<sequence length="335" mass="35563">MRLRADAGSGFYGKHQVRLLRIFLGATTFLYTWGVVFSTFIRIHPGLKPGNPTGGIAAVVLGVAALAWLAVRPDKLGPATAVAIVATPIVMAFHVAIVAEFVCLIAPMFLAMYLRGFYSPRRGAVLVGALTVACVVALALAPMPKLYIDYLIFVIAIVGAAESFGLLTRTLVAAACTDPLTGLLNRAGWEIATADLLARARSTAITVTVVALDIDNFKQINDTDGHVAGDRHLISRAACWREVAPANAVLARFGGDEFAVCIADRAGRKPTAAEQFVDAARLYTPGTSIGTASAGGKNADIATLHAAADAELYIAKQKRISDARETDLHRHFEPR</sequence>
<feature type="transmembrane region" description="Helical" evidence="1">
    <location>
        <begin position="83"/>
        <end position="111"/>
    </location>
</feature>
<feature type="transmembrane region" description="Helical" evidence="1">
    <location>
        <begin position="53"/>
        <end position="71"/>
    </location>
</feature>
<dbReference type="GO" id="GO:0043709">
    <property type="term" value="P:cell adhesion involved in single-species biofilm formation"/>
    <property type="evidence" value="ECO:0007669"/>
    <property type="project" value="TreeGrafter"/>
</dbReference>
<evidence type="ECO:0000313" key="3">
    <source>
        <dbReference type="EMBL" id="OJZ74685.1"/>
    </source>
</evidence>
<dbReference type="EMBL" id="MPNT01000005">
    <property type="protein sequence ID" value="OJZ74685.1"/>
    <property type="molecule type" value="Genomic_DNA"/>
</dbReference>
<evidence type="ECO:0000256" key="1">
    <source>
        <dbReference type="SAM" id="Phobius"/>
    </source>
</evidence>
<dbReference type="SMART" id="SM00267">
    <property type="entry name" value="GGDEF"/>
    <property type="match status" value="1"/>
</dbReference>
<dbReference type="Gene3D" id="3.30.70.270">
    <property type="match status" value="1"/>
</dbReference>
<dbReference type="GO" id="GO:0005886">
    <property type="term" value="C:plasma membrane"/>
    <property type="evidence" value="ECO:0007669"/>
    <property type="project" value="TreeGrafter"/>
</dbReference>
<dbReference type="STRING" id="53378.BRW65_08235"/>
<keyword evidence="4" id="KW-1185">Reference proteome</keyword>
<dbReference type="PROSITE" id="PS50887">
    <property type="entry name" value="GGDEF"/>
    <property type="match status" value="1"/>
</dbReference>
<dbReference type="InterPro" id="IPR029787">
    <property type="entry name" value="Nucleotide_cyclase"/>
</dbReference>
<keyword evidence="1" id="KW-0812">Transmembrane</keyword>
<accession>A0A1Q4HYE0</accession>
<dbReference type="CDD" id="cd01949">
    <property type="entry name" value="GGDEF"/>
    <property type="match status" value="1"/>
</dbReference>
<feature type="transmembrane region" description="Helical" evidence="1">
    <location>
        <begin position="123"/>
        <end position="141"/>
    </location>
</feature>
<dbReference type="PANTHER" id="PTHR45138">
    <property type="entry name" value="REGULATORY COMPONENTS OF SENSORY TRANSDUCTION SYSTEM"/>
    <property type="match status" value="1"/>
</dbReference>
<dbReference type="GO" id="GO:1902201">
    <property type="term" value="P:negative regulation of bacterial-type flagellum-dependent cell motility"/>
    <property type="evidence" value="ECO:0007669"/>
    <property type="project" value="TreeGrafter"/>
</dbReference>
<dbReference type="InterPro" id="IPR050469">
    <property type="entry name" value="Diguanylate_Cyclase"/>
</dbReference>
<dbReference type="SUPFAM" id="SSF55073">
    <property type="entry name" value="Nucleotide cyclase"/>
    <property type="match status" value="1"/>
</dbReference>
<dbReference type="AlphaFoldDB" id="A0A1Q4HYE0"/>
<dbReference type="NCBIfam" id="TIGR00254">
    <property type="entry name" value="GGDEF"/>
    <property type="match status" value="1"/>
</dbReference>
<name>A0A1Q4HYE0_9MYCO</name>
<reference evidence="3 4" key="1">
    <citation type="submission" date="2016-11" db="EMBL/GenBank/DDBJ databases">
        <title>Genome sequences of unsequenced Mycobacteria.</title>
        <authorList>
            <person name="Greninger A.L."/>
            <person name="Fang F."/>
            <person name="Jerome K.R."/>
        </authorList>
    </citation>
    <scope>NUCLEOTIDE SEQUENCE [LARGE SCALE GENOMIC DNA]</scope>
    <source>
        <strain evidence="3 4">M11</strain>
    </source>
</reference>
<feature type="domain" description="GGDEF" evidence="2">
    <location>
        <begin position="205"/>
        <end position="328"/>
    </location>
</feature>
<organism evidence="3 4">
    <name type="scientific">Mycobacterium paraffinicum</name>
    <dbReference type="NCBI Taxonomy" id="53378"/>
    <lineage>
        <taxon>Bacteria</taxon>
        <taxon>Bacillati</taxon>
        <taxon>Actinomycetota</taxon>
        <taxon>Actinomycetes</taxon>
        <taxon>Mycobacteriales</taxon>
        <taxon>Mycobacteriaceae</taxon>
        <taxon>Mycobacterium</taxon>
    </lineage>
</organism>
<dbReference type="Pfam" id="PF00990">
    <property type="entry name" value="GGDEF"/>
    <property type="match status" value="1"/>
</dbReference>
<feature type="transmembrane region" description="Helical" evidence="1">
    <location>
        <begin position="20"/>
        <end position="41"/>
    </location>
</feature>
<dbReference type="Proteomes" id="UP000186438">
    <property type="component" value="Unassembled WGS sequence"/>
</dbReference>
<proteinExistence type="predicted"/>
<protein>
    <submittedName>
        <fullName evidence="3">GGDEF domain-containing protein</fullName>
    </submittedName>
</protein>
<dbReference type="InterPro" id="IPR000160">
    <property type="entry name" value="GGDEF_dom"/>
</dbReference>
<dbReference type="GO" id="GO:0052621">
    <property type="term" value="F:diguanylate cyclase activity"/>
    <property type="evidence" value="ECO:0007669"/>
    <property type="project" value="TreeGrafter"/>
</dbReference>
<keyword evidence="1" id="KW-0472">Membrane</keyword>